<feature type="region of interest" description="Disordered" evidence="3">
    <location>
        <begin position="247"/>
        <end position="481"/>
    </location>
</feature>
<feature type="compositionally biased region" description="Basic and acidic residues" evidence="3">
    <location>
        <begin position="311"/>
        <end position="326"/>
    </location>
</feature>
<proteinExistence type="inferred from homology"/>
<feature type="coiled-coil region" evidence="2">
    <location>
        <begin position="986"/>
        <end position="1038"/>
    </location>
</feature>
<feature type="domain" description="Rho-GAP" evidence="4">
    <location>
        <begin position="54"/>
        <end position="243"/>
    </location>
</feature>
<dbReference type="Pfam" id="PF26116">
    <property type="entry name" value="FAM13A"/>
    <property type="match status" value="1"/>
</dbReference>
<evidence type="ECO:0000256" key="3">
    <source>
        <dbReference type="SAM" id="MobiDB-lite"/>
    </source>
</evidence>
<name>A0A8B7XJ20_ACAPL</name>
<dbReference type="RefSeq" id="XP_022080801.1">
    <property type="nucleotide sequence ID" value="XM_022225109.1"/>
</dbReference>
<evidence type="ECO:0000256" key="1">
    <source>
        <dbReference type="ARBA" id="ARBA00007549"/>
    </source>
</evidence>
<dbReference type="OrthoDB" id="185175at2759"/>
<feature type="compositionally biased region" description="Low complexity" evidence="3">
    <location>
        <begin position="562"/>
        <end position="611"/>
    </location>
</feature>
<feature type="compositionally biased region" description="Polar residues" evidence="3">
    <location>
        <begin position="349"/>
        <end position="360"/>
    </location>
</feature>
<dbReference type="RefSeq" id="XP_022080769.1">
    <property type="nucleotide sequence ID" value="XM_022225077.1"/>
</dbReference>
<feature type="compositionally biased region" description="Basic and acidic residues" evidence="3">
    <location>
        <begin position="1147"/>
        <end position="1159"/>
    </location>
</feature>
<feature type="compositionally biased region" description="Polar residues" evidence="3">
    <location>
        <begin position="632"/>
        <end position="653"/>
    </location>
</feature>
<keyword evidence="5" id="KW-1185">Reference proteome</keyword>
<dbReference type="InterPro" id="IPR008936">
    <property type="entry name" value="Rho_GTPase_activation_prot"/>
</dbReference>
<evidence type="ECO:0000259" key="4">
    <source>
        <dbReference type="PROSITE" id="PS50238"/>
    </source>
</evidence>
<dbReference type="SUPFAM" id="SSF48350">
    <property type="entry name" value="GTPase activation domain, GAP"/>
    <property type="match status" value="1"/>
</dbReference>
<feature type="region of interest" description="Disordered" evidence="3">
    <location>
        <begin position="502"/>
        <end position="800"/>
    </location>
</feature>
<dbReference type="KEGG" id="aplc:110973878"/>
<gene>
    <name evidence="6 7 8 9 10" type="primary">LOC110973878</name>
</gene>
<dbReference type="PROSITE" id="PS50238">
    <property type="entry name" value="RHOGAP"/>
    <property type="match status" value="1"/>
</dbReference>
<dbReference type="Gene3D" id="1.10.555.10">
    <property type="entry name" value="Rho GTPase activation protein"/>
    <property type="match status" value="1"/>
</dbReference>
<dbReference type="GeneID" id="110973878"/>
<reference evidence="6 7" key="1">
    <citation type="submission" date="2025-04" db="UniProtKB">
        <authorList>
            <consortium name="RefSeq"/>
        </authorList>
    </citation>
    <scope>IDENTIFICATION</scope>
</reference>
<evidence type="ECO:0000313" key="8">
    <source>
        <dbReference type="RefSeq" id="XP_022080785.1"/>
    </source>
</evidence>
<feature type="compositionally biased region" description="Polar residues" evidence="3">
    <location>
        <begin position="454"/>
        <end position="467"/>
    </location>
</feature>
<dbReference type="InterPro" id="IPR059029">
    <property type="entry name" value="FAM13A_dom"/>
</dbReference>
<evidence type="ECO:0000313" key="6">
    <source>
        <dbReference type="RefSeq" id="XP_022080769.1"/>
    </source>
</evidence>
<dbReference type="RefSeq" id="XP_022080777.1">
    <property type="nucleotide sequence ID" value="XM_022225085.1"/>
</dbReference>
<dbReference type="GO" id="GO:0007165">
    <property type="term" value="P:signal transduction"/>
    <property type="evidence" value="ECO:0007669"/>
    <property type="project" value="InterPro"/>
</dbReference>
<dbReference type="RefSeq" id="XP_022080794.1">
    <property type="nucleotide sequence ID" value="XM_022225102.1"/>
</dbReference>
<evidence type="ECO:0000313" key="5">
    <source>
        <dbReference type="Proteomes" id="UP000694845"/>
    </source>
</evidence>
<evidence type="ECO:0000313" key="9">
    <source>
        <dbReference type="RefSeq" id="XP_022080794.1"/>
    </source>
</evidence>
<dbReference type="PANTHER" id="PTHR15904">
    <property type="entry name" value="FAM13"/>
    <property type="match status" value="1"/>
</dbReference>
<dbReference type="AlphaFoldDB" id="A0A8B7XJ20"/>
<dbReference type="InterPro" id="IPR039102">
    <property type="entry name" value="FAM13"/>
</dbReference>
<evidence type="ECO:0000313" key="10">
    <source>
        <dbReference type="RefSeq" id="XP_022080801.1"/>
    </source>
</evidence>
<sequence length="1258" mass="140732">MPVMRPVLCGATNIVDPNTPLQGLESGGEDNTMQKILRSPVTMKKKINSKTFGVPLKELARGPTGVRVPVFIKKICEFIQMHGIGHEGIFRINGSTRVVDKMKAMIDKMGDADLEEAGDVMAVASLLKLFLRELPDPIMTEALHLKFINTQLANQSNPDDCIKQLKALLQQLPEEHYIVLRYLIRFLVMVSQYENTNKMNSMALAIVFGPNLFRCSAGLDGLREQGITNIIVRMLIDDYEAIFKNEEKEEISPPPAQPPGSKCIQVQSTTSKKSPPVKPMPYQDYIRQKEAKKKKDSDEQRDYNSNSYTDTNREEMKKVEDCRDCDSPAGGLLSPRDVGVEERAFSPFNLDSETGTSTAPSPVINDITSELVEKTIQETVSEHLFGQSPSPDREETLTTPSPEVPVPSPRRRWQKRQEQDRENKDTNNGVDSPDGQSTSSVEEICPSIQDRIRSFSSSAPDNKSPESSPKVKRKHQPSSKAFEVFETQGIVIGPGPSEVFVTKKKQSTSSAIPLIIDDPRRDQTNSCSPLSRKKAPEPPTRPSRGKAHLLKSKGQEKRPQESGSPGSVSGSPRSKSPRSYSPRSNSPRSISPKSNSPRSNSPKTYSPNSDSPKSRSPRSKSPKSQSPKPMSVRNNRLSVKDGSSCQPSGNPQDSEIHADFDSLPCNSPTLKSLTAGRIAPPKNRRSPSNRRSKIPQSEPTRRNVTGARPYTEPLSIIIPGSEPMAEGLGLPQEAPQPKPRRKHSGVEAVSMGAEPSQGLSGELETLMNGGQDAAKSPPKSPQRREHAVPPLNLTSLHEHADGEEPIPAWKARHHFHDNNQEAMLSPRSLKLQTITHLSDQLEAPLSPRARNTPLNFPSVSHDTDVPPSPPSSQPILTCVSKRTDKLPEETDTMSIKQLTKQIRTLKRKIRQYEEEFEDQHGYKPSHLHKTSQPQIKKMMGELKKASKQLKEAKENAAKAKVPLSNTLPAKMISRNLTKQFEEATTLTNMEIALREAETRLQEKRDEADRPEDILIMNKEQVQEEKTAIQKALLQMENKFGRPSTKETKELMKPLYDRYRNVKKLLVKLELRQPEDGQSSSLDLQTIKEHEETKEFQPKQMGQFHNLYTEAEEAEEEEMPATDLAVTQEIRGVLSNMDLEDSYPSPADSRRSSSGGREEPTPASDVTSNLHEASLSELLAMQNQSREDKKRLRKMLKEFEDNFFKESGRTVQKEDRVPMETQYNEYKHVKKHLKLLEALVAKHRVQASSLPEELVLADL</sequence>
<accession>A0A8B7XJ20</accession>
<dbReference type="Pfam" id="PF00620">
    <property type="entry name" value="RhoGAP"/>
    <property type="match status" value="1"/>
</dbReference>
<keyword evidence="2" id="KW-0175">Coiled coil</keyword>
<feature type="region of interest" description="Disordered" evidence="3">
    <location>
        <begin position="1134"/>
        <end position="1167"/>
    </location>
</feature>
<feature type="compositionally biased region" description="Polar residues" evidence="3">
    <location>
        <begin position="426"/>
        <end position="441"/>
    </location>
</feature>
<dbReference type="Proteomes" id="UP000694845">
    <property type="component" value="Unplaced"/>
</dbReference>
<evidence type="ECO:0000313" key="7">
    <source>
        <dbReference type="RefSeq" id="XP_022080777.1"/>
    </source>
</evidence>
<feature type="compositionally biased region" description="Low complexity" evidence="3">
    <location>
        <begin position="622"/>
        <end position="631"/>
    </location>
</feature>
<dbReference type="PANTHER" id="PTHR15904:SF17">
    <property type="entry name" value="RHO-GAP DOMAIN-CONTAINING PROTEIN"/>
    <property type="match status" value="1"/>
</dbReference>
<dbReference type="SMART" id="SM00324">
    <property type="entry name" value="RhoGAP"/>
    <property type="match status" value="1"/>
</dbReference>
<dbReference type="RefSeq" id="XP_022080785.1">
    <property type="nucleotide sequence ID" value="XM_022225093.1"/>
</dbReference>
<protein>
    <submittedName>
        <fullName evidence="6 7">Protein FAM13A-like isoform X1</fullName>
    </submittedName>
</protein>
<dbReference type="CDD" id="cd00159">
    <property type="entry name" value="RhoGAP"/>
    <property type="match status" value="1"/>
</dbReference>
<feature type="compositionally biased region" description="Basic and acidic residues" evidence="3">
    <location>
        <begin position="286"/>
        <end position="302"/>
    </location>
</feature>
<feature type="compositionally biased region" description="Basic and acidic residues" evidence="3">
    <location>
        <begin position="415"/>
        <end position="425"/>
    </location>
</feature>
<feature type="compositionally biased region" description="Basic residues" evidence="3">
    <location>
        <begin position="682"/>
        <end position="693"/>
    </location>
</feature>
<dbReference type="InterPro" id="IPR000198">
    <property type="entry name" value="RhoGAP_dom"/>
</dbReference>
<organism evidence="5 9">
    <name type="scientific">Acanthaster planci</name>
    <name type="common">Crown-of-thorns starfish</name>
    <dbReference type="NCBI Taxonomy" id="133434"/>
    <lineage>
        <taxon>Eukaryota</taxon>
        <taxon>Metazoa</taxon>
        <taxon>Echinodermata</taxon>
        <taxon>Eleutherozoa</taxon>
        <taxon>Asterozoa</taxon>
        <taxon>Asteroidea</taxon>
        <taxon>Valvatacea</taxon>
        <taxon>Valvatida</taxon>
        <taxon>Acanthasteridae</taxon>
        <taxon>Acanthaster</taxon>
    </lineage>
</organism>
<evidence type="ECO:0000256" key="2">
    <source>
        <dbReference type="SAM" id="Coils"/>
    </source>
</evidence>
<feature type="compositionally biased region" description="Polar residues" evidence="3">
    <location>
        <begin position="264"/>
        <end position="273"/>
    </location>
</feature>
<comment type="similarity">
    <text evidence="1">Belongs to the FAM13 family.</text>
</comment>
<feature type="coiled-coil region" evidence="2">
    <location>
        <begin position="895"/>
        <end position="959"/>
    </location>
</feature>